<protein>
    <submittedName>
        <fullName evidence="1">Uncharacterized protein</fullName>
    </submittedName>
</protein>
<name>A0A1V9G5J0_9BACT</name>
<dbReference type="AlphaFoldDB" id="A0A1V9G5J0"/>
<organism evidence="1 2">
    <name type="scientific">Niastella vici</name>
    <dbReference type="NCBI Taxonomy" id="1703345"/>
    <lineage>
        <taxon>Bacteria</taxon>
        <taxon>Pseudomonadati</taxon>
        <taxon>Bacteroidota</taxon>
        <taxon>Chitinophagia</taxon>
        <taxon>Chitinophagales</taxon>
        <taxon>Chitinophagaceae</taxon>
        <taxon>Niastella</taxon>
    </lineage>
</organism>
<dbReference type="STRING" id="1703345.A3860_14735"/>
<evidence type="ECO:0000313" key="1">
    <source>
        <dbReference type="EMBL" id="OQP65847.1"/>
    </source>
</evidence>
<proteinExistence type="predicted"/>
<sequence>MLASRFRSARKWFEKCSIGTTSTAEALAKAVSNKVTNPHRILILCGFFVFGWHNLTKSYPLIQPLEGGHEGDKEKFLFCPPRDSETLADTGFHRIEVVMWRT</sequence>
<dbReference type="Proteomes" id="UP000192796">
    <property type="component" value="Unassembled WGS sequence"/>
</dbReference>
<gene>
    <name evidence="1" type="ORF">A3860_14735</name>
</gene>
<evidence type="ECO:0000313" key="2">
    <source>
        <dbReference type="Proteomes" id="UP000192796"/>
    </source>
</evidence>
<reference evidence="1 2" key="1">
    <citation type="submission" date="2016-03" db="EMBL/GenBank/DDBJ databases">
        <title>Niastella vici sp. nov., isolated from farmland soil.</title>
        <authorList>
            <person name="Chen L."/>
            <person name="Wang D."/>
            <person name="Yang S."/>
            <person name="Wang G."/>
        </authorList>
    </citation>
    <scope>NUCLEOTIDE SEQUENCE [LARGE SCALE GENOMIC DNA]</scope>
    <source>
        <strain evidence="1 2">DJ57</strain>
    </source>
</reference>
<accession>A0A1V9G5J0</accession>
<comment type="caution">
    <text evidence="1">The sequence shown here is derived from an EMBL/GenBank/DDBJ whole genome shotgun (WGS) entry which is preliminary data.</text>
</comment>
<dbReference type="EMBL" id="LVYD01000013">
    <property type="protein sequence ID" value="OQP65847.1"/>
    <property type="molecule type" value="Genomic_DNA"/>
</dbReference>
<keyword evidence="2" id="KW-1185">Reference proteome</keyword>